<dbReference type="Pfam" id="PF07486">
    <property type="entry name" value="Hydrolase_2"/>
    <property type="match status" value="1"/>
</dbReference>
<dbReference type="AlphaFoldDB" id="A0A2M8KC78"/>
<feature type="domain" description="Cell wall hydrolase SleB" evidence="1">
    <location>
        <begin position="275"/>
        <end position="389"/>
    </location>
</feature>
<name>A0A2M8KC78_9BACT</name>
<dbReference type="InterPro" id="IPR042047">
    <property type="entry name" value="SleB_dom1"/>
</dbReference>
<evidence type="ECO:0000313" key="3">
    <source>
        <dbReference type="Proteomes" id="UP000231648"/>
    </source>
</evidence>
<dbReference type="InterPro" id="IPR011105">
    <property type="entry name" value="Cell_wall_hydrolase_SleB"/>
</dbReference>
<protein>
    <recommendedName>
        <fullName evidence="1">Cell wall hydrolase SleB domain-containing protein</fullName>
    </recommendedName>
</protein>
<gene>
    <name evidence="2" type="ORF">COU82_01585</name>
</gene>
<dbReference type="Proteomes" id="UP000231648">
    <property type="component" value="Unassembled WGS sequence"/>
</dbReference>
<dbReference type="EMBL" id="PFDX01000015">
    <property type="protein sequence ID" value="PJE57530.1"/>
    <property type="molecule type" value="Genomic_DNA"/>
</dbReference>
<evidence type="ECO:0000259" key="1">
    <source>
        <dbReference type="Pfam" id="PF07486"/>
    </source>
</evidence>
<dbReference type="Gene3D" id="1.10.10.2520">
    <property type="entry name" value="Cell wall hydrolase SleB, domain 1"/>
    <property type="match status" value="1"/>
</dbReference>
<organism evidence="2 3">
    <name type="scientific">Candidatus Portnoybacteria bacterium CG10_big_fil_rev_8_21_14_0_10_38_18</name>
    <dbReference type="NCBI Taxonomy" id="1974813"/>
    <lineage>
        <taxon>Bacteria</taxon>
        <taxon>Candidatus Portnoyibacteriota</taxon>
    </lineage>
</organism>
<comment type="caution">
    <text evidence="2">The sequence shown here is derived from an EMBL/GenBank/DDBJ whole genome shotgun (WGS) entry which is preliminary data.</text>
</comment>
<reference evidence="3" key="1">
    <citation type="submission" date="2017-09" db="EMBL/GenBank/DDBJ databases">
        <title>Depth-based differentiation of microbial function through sediment-hosted aquifers and enrichment of novel symbionts in the deep terrestrial subsurface.</title>
        <authorList>
            <person name="Probst A.J."/>
            <person name="Ladd B."/>
            <person name="Jarett J.K."/>
            <person name="Geller-Mcgrath D.E."/>
            <person name="Sieber C.M.K."/>
            <person name="Emerson J.B."/>
            <person name="Anantharaman K."/>
            <person name="Thomas B.C."/>
            <person name="Malmstrom R."/>
            <person name="Stieglmeier M."/>
            <person name="Klingl A."/>
            <person name="Woyke T."/>
            <person name="Ryan C.M."/>
            <person name="Banfield J.F."/>
        </authorList>
    </citation>
    <scope>NUCLEOTIDE SEQUENCE [LARGE SCALE GENOMIC DNA]</scope>
</reference>
<dbReference type="GO" id="GO:0016787">
    <property type="term" value="F:hydrolase activity"/>
    <property type="evidence" value="ECO:0007669"/>
    <property type="project" value="InterPro"/>
</dbReference>
<sequence length="391" mass="45873">MKLPTKITRQYKHSFKVSKLGLIAISISARCESRKQLNSNKDEDLRAEIDDRRFREIPPEKNIQLFNIPASWNGSKLKGLKKTIVFLTVLNKGEHTISLIPQNSALIEDIKIEELSKTQNPTFNLEEQAEDGDRRPWYVFVLVDLPLKTITAKVTTKYRWWDSDDVKLIIDGEIQKNKLSLFHRYWFWAGSLVKKLLRKETKEHTFETKLVQGTHYIEFWADKTPILHKVELDVGERIEFKRIPTVDDPEWTGDLEDDPEDILLARVIYGEAGGTPKLAKIAVGWSIRNRVEDSQHRWGDTYHEIILREKQYDSLWNKETRQKVRVPPIDNKLEEKAWQDSYKAARQVINSEVKDLTSGANHFYSIYVSKPDWAEEEKFIFSVDNLRFYKL</sequence>
<evidence type="ECO:0000313" key="2">
    <source>
        <dbReference type="EMBL" id="PJE57530.1"/>
    </source>
</evidence>
<proteinExistence type="predicted"/>
<accession>A0A2M8KC78</accession>